<evidence type="ECO:0000256" key="1">
    <source>
        <dbReference type="ARBA" id="ARBA00022801"/>
    </source>
</evidence>
<proteinExistence type="predicted"/>
<dbReference type="PANTHER" id="PTHR43344:SF21">
    <property type="entry name" value="POLYOL PHOSPHATE PHOSPHATASE PYP1"/>
    <property type="match status" value="1"/>
</dbReference>
<dbReference type="SUPFAM" id="SSF56784">
    <property type="entry name" value="HAD-like"/>
    <property type="match status" value="1"/>
</dbReference>
<dbReference type="GO" id="GO:0036424">
    <property type="term" value="F:L-phosphoserine phosphatase activity"/>
    <property type="evidence" value="ECO:0007669"/>
    <property type="project" value="TreeGrafter"/>
</dbReference>
<dbReference type="GO" id="GO:0000287">
    <property type="term" value="F:magnesium ion binding"/>
    <property type="evidence" value="ECO:0007669"/>
    <property type="project" value="TreeGrafter"/>
</dbReference>
<sequence>MALGTSDGRRELNLEILDGKITFRDAFRDMLASIPLPFEECKEILKRDIKLDPGFAQFYAWCKSADIPFVIVSSGMEPLIRAVLVNLIGEEDAASIDIISNDVMTDETGRWRIKYRHPDRRVLGFGHDKSQAILPYRQLDSPPVLFFFGDGVSGESISPLTVTRFFYPLGGWTPPNMELHIHIPSSWSSRAPSPHLTSALLVSSSMSPD</sequence>
<dbReference type="NCBIfam" id="TIGR01488">
    <property type="entry name" value="HAD-SF-IB"/>
    <property type="match status" value="1"/>
</dbReference>
<dbReference type="GO" id="GO:0005737">
    <property type="term" value="C:cytoplasm"/>
    <property type="evidence" value="ECO:0007669"/>
    <property type="project" value="TreeGrafter"/>
</dbReference>
<accession>G4U102</accession>
<dbReference type="FunCoup" id="G4U102">
    <property type="interactions" value="96"/>
</dbReference>
<dbReference type="GO" id="GO:0006564">
    <property type="term" value="P:L-serine biosynthetic process"/>
    <property type="evidence" value="ECO:0007669"/>
    <property type="project" value="TreeGrafter"/>
</dbReference>
<evidence type="ECO:0000313" key="2">
    <source>
        <dbReference type="EMBL" id="CCA77245.1"/>
    </source>
</evidence>
<dbReference type="Gene3D" id="3.90.1470.20">
    <property type="match status" value="1"/>
</dbReference>
<evidence type="ECO:0000313" key="3">
    <source>
        <dbReference type="Proteomes" id="UP000007148"/>
    </source>
</evidence>
<dbReference type="InterPro" id="IPR036412">
    <property type="entry name" value="HAD-like_sf"/>
</dbReference>
<dbReference type="NCBIfam" id="TIGR01489">
    <property type="entry name" value="DKMTPPase-SF"/>
    <property type="match status" value="1"/>
</dbReference>
<dbReference type="OrthoDB" id="10014216at2759"/>
<reference evidence="2 3" key="1">
    <citation type="journal article" date="2011" name="PLoS Pathog.">
        <title>Endophytic Life Strategies Decoded by Genome and Transcriptome Analyses of the Mutualistic Root Symbiont Piriformospora indica.</title>
        <authorList>
            <person name="Zuccaro A."/>
            <person name="Lahrmann U."/>
            <person name="Guldener U."/>
            <person name="Langen G."/>
            <person name="Pfiffi S."/>
            <person name="Biedenkopf D."/>
            <person name="Wong P."/>
            <person name="Samans B."/>
            <person name="Grimm C."/>
            <person name="Basiewicz M."/>
            <person name="Murat C."/>
            <person name="Martin F."/>
            <person name="Kogel K.H."/>
        </authorList>
    </citation>
    <scope>NUCLEOTIDE SEQUENCE [LARGE SCALE GENOMIC DNA]</scope>
    <source>
        <strain evidence="2 3">DSM 11827</strain>
    </source>
</reference>
<dbReference type="Proteomes" id="UP000007148">
    <property type="component" value="Unassembled WGS sequence"/>
</dbReference>
<dbReference type="InterPro" id="IPR023214">
    <property type="entry name" value="HAD_sf"/>
</dbReference>
<dbReference type="HOGENOM" id="CLU_1315849_0_0_1"/>
<dbReference type="eggNOG" id="ENOG502QRU0">
    <property type="taxonomic scope" value="Eukaryota"/>
</dbReference>
<dbReference type="AlphaFoldDB" id="G4U102"/>
<keyword evidence="1" id="KW-0378">Hydrolase</keyword>
<dbReference type="InParanoid" id="G4U102"/>
<dbReference type="Pfam" id="PF12710">
    <property type="entry name" value="HAD"/>
    <property type="match status" value="1"/>
</dbReference>
<dbReference type="InterPro" id="IPR006384">
    <property type="entry name" value="HAD_hydro_PyrdxlP_Pase-like"/>
</dbReference>
<comment type="caution">
    <text evidence="2">The sequence shown here is derived from an EMBL/GenBank/DDBJ whole genome shotgun (WGS) entry which is preliminary data.</text>
</comment>
<name>G4U102_SERID</name>
<dbReference type="STRING" id="1109443.G4U102"/>
<keyword evidence="3" id="KW-1185">Reference proteome</keyword>
<dbReference type="Gene3D" id="3.40.50.1000">
    <property type="entry name" value="HAD superfamily/HAD-like"/>
    <property type="match status" value="1"/>
</dbReference>
<gene>
    <name evidence="2" type="ORF">PIIN_11226</name>
</gene>
<protein>
    <submittedName>
        <fullName evidence="2">Uncharacterized protein</fullName>
    </submittedName>
</protein>
<dbReference type="EMBL" id="CAFZ01001406">
    <property type="protein sequence ID" value="CCA77245.1"/>
    <property type="molecule type" value="Genomic_DNA"/>
</dbReference>
<dbReference type="InterPro" id="IPR050582">
    <property type="entry name" value="HAD-like_SerB"/>
</dbReference>
<dbReference type="PANTHER" id="PTHR43344">
    <property type="entry name" value="PHOSPHOSERINE PHOSPHATASE"/>
    <property type="match status" value="1"/>
</dbReference>
<organism evidence="2 3">
    <name type="scientific">Serendipita indica (strain DSM 11827)</name>
    <name type="common">Root endophyte fungus</name>
    <name type="synonym">Piriformospora indica</name>
    <dbReference type="NCBI Taxonomy" id="1109443"/>
    <lineage>
        <taxon>Eukaryota</taxon>
        <taxon>Fungi</taxon>
        <taxon>Dikarya</taxon>
        <taxon>Basidiomycota</taxon>
        <taxon>Agaricomycotina</taxon>
        <taxon>Agaricomycetes</taxon>
        <taxon>Sebacinales</taxon>
        <taxon>Serendipitaceae</taxon>
        <taxon>Serendipita</taxon>
    </lineage>
</organism>